<dbReference type="InterPro" id="IPR045119">
    <property type="entry name" value="SUN1-5"/>
</dbReference>
<dbReference type="PANTHER" id="PTHR12911:SF8">
    <property type="entry name" value="KLAROID PROTEIN-RELATED"/>
    <property type="match status" value="1"/>
</dbReference>
<keyword evidence="8" id="KW-1185">Reference proteome</keyword>
<evidence type="ECO:0000256" key="1">
    <source>
        <dbReference type="ARBA" id="ARBA00004370"/>
    </source>
</evidence>
<protein>
    <submittedName>
        <fullName evidence="7">5289_t:CDS:1</fullName>
    </submittedName>
</protein>
<comment type="subcellular location">
    <subcellularLocation>
        <location evidence="1">Membrane</location>
    </subcellularLocation>
</comment>
<dbReference type="OrthoDB" id="342281at2759"/>
<evidence type="ECO:0000256" key="2">
    <source>
        <dbReference type="ARBA" id="ARBA00022692"/>
    </source>
</evidence>
<dbReference type="PANTHER" id="PTHR12911">
    <property type="entry name" value="SAD1/UNC-84-LIKE PROTEIN-RELATED"/>
    <property type="match status" value="1"/>
</dbReference>
<feature type="domain" description="SUN" evidence="6">
    <location>
        <begin position="357"/>
        <end position="547"/>
    </location>
</feature>
<keyword evidence="3 5" id="KW-1133">Transmembrane helix</keyword>
<evidence type="ECO:0000313" key="7">
    <source>
        <dbReference type="EMBL" id="CAG8696579.1"/>
    </source>
</evidence>
<dbReference type="Proteomes" id="UP000789759">
    <property type="component" value="Unassembled WGS sequence"/>
</dbReference>
<organism evidence="7 8">
    <name type="scientific">Cetraspora pellucida</name>
    <dbReference type="NCBI Taxonomy" id="1433469"/>
    <lineage>
        <taxon>Eukaryota</taxon>
        <taxon>Fungi</taxon>
        <taxon>Fungi incertae sedis</taxon>
        <taxon>Mucoromycota</taxon>
        <taxon>Glomeromycotina</taxon>
        <taxon>Glomeromycetes</taxon>
        <taxon>Diversisporales</taxon>
        <taxon>Gigasporaceae</taxon>
        <taxon>Cetraspora</taxon>
    </lineage>
</organism>
<dbReference type="PROSITE" id="PS51469">
    <property type="entry name" value="SUN"/>
    <property type="match status" value="1"/>
</dbReference>
<keyword evidence="2 5" id="KW-0812">Transmembrane</keyword>
<evidence type="ECO:0000313" key="8">
    <source>
        <dbReference type="Proteomes" id="UP000789759"/>
    </source>
</evidence>
<dbReference type="GO" id="GO:0043495">
    <property type="term" value="F:protein-membrane adaptor activity"/>
    <property type="evidence" value="ECO:0007669"/>
    <property type="project" value="TreeGrafter"/>
</dbReference>
<evidence type="ECO:0000256" key="5">
    <source>
        <dbReference type="SAM" id="Phobius"/>
    </source>
</evidence>
<dbReference type="InterPro" id="IPR012919">
    <property type="entry name" value="SUN_dom"/>
</dbReference>
<evidence type="ECO:0000256" key="4">
    <source>
        <dbReference type="ARBA" id="ARBA00023136"/>
    </source>
</evidence>
<name>A0A9N9EXD0_9GLOM</name>
<dbReference type="EMBL" id="CAJVQA010010416">
    <property type="protein sequence ID" value="CAG8696579.1"/>
    <property type="molecule type" value="Genomic_DNA"/>
</dbReference>
<evidence type="ECO:0000259" key="6">
    <source>
        <dbReference type="PROSITE" id="PS51469"/>
    </source>
</evidence>
<dbReference type="GO" id="GO:0034993">
    <property type="term" value="C:meiotic nuclear membrane microtubule tethering complex"/>
    <property type="evidence" value="ECO:0007669"/>
    <property type="project" value="TreeGrafter"/>
</dbReference>
<comment type="caution">
    <text evidence="7">The sequence shown here is derived from an EMBL/GenBank/DDBJ whole genome shotgun (WGS) entry which is preliminary data.</text>
</comment>
<dbReference type="Gene3D" id="2.60.120.260">
    <property type="entry name" value="Galactose-binding domain-like"/>
    <property type="match status" value="1"/>
</dbReference>
<dbReference type="SUPFAM" id="SSF52283">
    <property type="entry name" value="Formate/glycerate dehydrogenase catalytic domain-like"/>
    <property type="match status" value="1"/>
</dbReference>
<sequence length="615" mass="69733">MSPITRSRTSLLRTSNPNFPTHLDLEEAYDQSVPRIQQDAKQYLEIILDSYEVRELYNPISEEYWFVNNSEALNMVVYYKMKKCLFIKYKQRFINAGLELEFMKNGGSGIGCNKIGCRNIHCDASKYHSGDDDNVICPNSLMYFDSDSYYPELDFSSESSTPYLSRGISMSRTSSALSMIFPHFIPEKLSFKTDDSSSTILGDYVNVSFKTDDSSITDNLVNDVQSTEIHINPHLHHSHRSFHDYFCWFMDLSRLEKFCYICVWLFLILVFWGYLFGSFSDHINGNFGTGVTKEIDGAVRAQVQEFVEKEMFKISDTTEKNDDDDSDGLAGLVRKQLNELEKMMDGTSADYALYTGGARIIPHLTTRDYEAWPTKSYQILWGLLTRKNVIKSNKASIVITPTVNVGECWCFNGTKGQIAIRLSRSIVVTHITYHHIGRQVSIDPISSAPKDFELWGQEVLVIGEILYAKKFYEELKERYNIKVFDSTRREFLVEATAKYENVFIDKFDTEVLDSLSPAVNVIIVIGDSSKLVDVKAATENGVFLADTVTSLSSTKEELELEALNNLDFALITGVPRDPVNKIDEVAEIAAGKTVEYINASGEVVDLDISDIQITL</sequence>
<evidence type="ECO:0000256" key="3">
    <source>
        <dbReference type="ARBA" id="ARBA00022989"/>
    </source>
</evidence>
<accession>A0A9N9EXD0</accession>
<proteinExistence type="predicted"/>
<keyword evidence="4 5" id="KW-0472">Membrane</keyword>
<reference evidence="7" key="1">
    <citation type="submission" date="2021-06" db="EMBL/GenBank/DDBJ databases">
        <authorList>
            <person name="Kallberg Y."/>
            <person name="Tangrot J."/>
            <person name="Rosling A."/>
        </authorList>
    </citation>
    <scope>NUCLEOTIDE SEQUENCE</scope>
    <source>
        <strain evidence="7">FL966</strain>
    </source>
</reference>
<feature type="transmembrane region" description="Helical" evidence="5">
    <location>
        <begin position="258"/>
        <end position="277"/>
    </location>
</feature>
<dbReference type="AlphaFoldDB" id="A0A9N9EXD0"/>
<dbReference type="Pfam" id="PF07738">
    <property type="entry name" value="Sad1_UNC"/>
    <property type="match status" value="1"/>
</dbReference>
<gene>
    <name evidence="7" type="ORF">CPELLU_LOCUS11595</name>
</gene>